<evidence type="ECO:0000313" key="1">
    <source>
        <dbReference type="EMBL" id="CAK9275064.1"/>
    </source>
</evidence>
<reference evidence="1" key="1">
    <citation type="submission" date="2024-02" db="EMBL/GenBank/DDBJ databases">
        <authorList>
            <consortium name="ELIXIR-Norway"/>
            <consortium name="Elixir Norway"/>
        </authorList>
    </citation>
    <scope>NUCLEOTIDE SEQUENCE</scope>
</reference>
<sequence>MKCEAAMVVITKAMYMEEPKWTMMLAKNVCQVVSWVVETLVDAPKQKEFNLHLTSFKAKEGETENELVQ</sequence>
<accession>A0ABP0X7P0</accession>
<protein>
    <submittedName>
        <fullName evidence="1">Uncharacterized protein</fullName>
    </submittedName>
</protein>
<name>A0ABP0X7P0_9BRYO</name>
<evidence type="ECO:0000313" key="2">
    <source>
        <dbReference type="Proteomes" id="UP001497444"/>
    </source>
</evidence>
<keyword evidence="2" id="KW-1185">Reference proteome</keyword>
<proteinExistence type="predicted"/>
<organism evidence="1 2">
    <name type="scientific">Sphagnum jensenii</name>
    <dbReference type="NCBI Taxonomy" id="128206"/>
    <lineage>
        <taxon>Eukaryota</taxon>
        <taxon>Viridiplantae</taxon>
        <taxon>Streptophyta</taxon>
        <taxon>Embryophyta</taxon>
        <taxon>Bryophyta</taxon>
        <taxon>Sphagnophytina</taxon>
        <taxon>Sphagnopsida</taxon>
        <taxon>Sphagnales</taxon>
        <taxon>Sphagnaceae</taxon>
        <taxon>Sphagnum</taxon>
    </lineage>
</organism>
<gene>
    <name evidence="1" type="ORF">CSSPJE1EN1_LOCUS20542</name>
</gene>
<dbReference type="EMBL" id="OZ020101">
    <property type="protein sequence ID" value="CAK9275064.1"/>
    <property type="molecule type" value="Genomic_DNA"/>
</dbReference>
<dbReference type="Proteomes" id="UP001497444">
    <property type="component" value="Chromosome 6"/>
</dbReference>